<accession>I1XI52</accession>
<dbReference type="AlphaFoldDB" id="I1XI52"/>
<dbReference type="KEGG" id="mej:Q7A_1233"/>
<keyword evidence="1" id="KW-0560">Oxidoreductase</keyword>
<dbReference type="NCBIfam" id="NF001136">
    <property type="entry name" value="PRK00142.1-4"/>
    <property type="match status" value="1"/>
</dbReference>
<keyword evidence="1" id="KW-0819">tRNA processing</keyword>
<name>I1XI52_METNJ</name>
<dbReference type="GO" id="GO:0016705">
    <property type="term" value="F:oxidoreductase activity, acting on paired donors, with incorporation or reduction of molecular oxygen"/>
    <property type="evidence" value="ECO:0007669"/>
    <property type="project" value="UniProtKB-UniRule"/>
</dbReference>
<dbReference type="InterPro" id="IPR001763">
    <property type="entry name" value="Rhodanese-like_dom"/>
</dbReference>
<dbReference type="RefSeq" id="WP_014706445.1">
    <property type="nucleotide sequence ID" value="NC_017857.3"/>
</dbReference>
<dbReference type="InterPro" id="IPR036873">
    <property type="entry name" value="Rhodanese-like_dom_sf"/>
</dbReference>
<comment type="catalytic activity">
    <reaction evidence="1">
        <text>uridine(34) in tRNA + AH2 + O2 = 5-hydroxyuridine(34) in tRNA + A + H2O</text>
        <dbReference type="Rhea" id="RHEA:64224"/>
        <dbReference type="Rhea" id="RHEA-COMP:11727"/>
        <dbReference type="Rhea" id="RHEA-COMP:13381"/>
        <dbReference type="ChEBI" id="CHEBI:13193"/>
        <dbReference type="ChEBI" id="CHEBI:15377"/>
        <dbReference type="ChEBI" id="CHEBI:15379"/>
        <dbReference type="ChEBI" id="CHEBI:17499"/>
        <dbReference type="ChEBI" id="CHEBI:65315"/>
        <dbReference type="ChEBI" id="CHEBI:136877"/>
    </reaction>
</comment>
<dbReference type="EMBL" id="CP003390">
    <property type="protein sequence ID" value="AFI84071.1"/>
    <property type="molecule type" value="Genomic_DNA"/>
</dbReference>
<dbReference type="SUPFAM" id="SSF52821">
    <property type="entry name" value="Rhodanese/Cell cycle control phosphatase"/>
    <property type="match status" value="1"/>
</dbReference>
<dbReference type="STRING" id="754476.Q7A_1233"/>
<proteinExistence type="inferred from homology"/>
<dbReference type="HOGENOM" id="CLU_038878_0_0_6"/>
<reference evidence="3 4" key="2">
    <citation type="journal article" date="2013" name="Int. J. Syst. Evol. Microbiol.">
        <title>Methylophaga nitratireducenticrescens sp. nov. and Methylophaga frappieri sp. nov., isolated from the biofilm of the methanol-fed denitrification system treating the seawater at the Montreal Biodome.</title>
        <authorList>
            <person name="Villeneuve C."/>
            <person name="Martineau C."/>
            <person name="Mauffrey F."/>
            <person name="Villemur R."/>
        </authorList>
    </citation>
    <scope>NUCLEOTIDE SEQUENCE [LARGE SCALE GENOMIC DNA]</scope>
    <source>
        <strain evidence="3 4">JAM1</strain>
    </source>
</reference>
<dbReference type="HAMAP" id="MF_00469">
    <property type="entry name" value="TrhO"/>
    <property type="match status" value="1"/>
</dbReference>
<dbReference type="Pfam" id="PF17773">
    <property type="entry name" value="UPF0176_N"/>
    <property type="match status" value="1"/>
</dbReference>
<gene>
    <name evidence="1" type="primary">trhO</name>
    <name evidence="3" type="ordered locus">Q7A_1233</name>
</gene>
<dbReference type="SMART" id="SM00450">
    <property type="entry name" value="RHOD"/>
    <property type="match status" value="1"/>
</dbReference>
<evidence type="ECO:0000313" key="4">
    <source>
        <dbReference type="Proteomes" id="UP000009144"/>
    </source>
</evidence>
<comment type="similarity">
    <text evidence="1">Belongs to the TrhO family.</text>
</comment>
<dbReference type="InterPro" id="IPR020936">
    <property type="entry name" value="TrhO"/>
</dbReference>
<protein>
    <recommendedName>
        <fullName evidence="1">tRNA uridine(34) hydroxylase</fullName>
        <ecNumber evidence="1">1.14.-.-</ecNumber>
    </recommendedName>
    <alternativeName>
        <fullName evidence="1">tRNA hydroxylation protein O</fullName>
    </alternativeName>
</protein>
<comment type="function">
    <text evidence="1">Catalyzes oxygen-dependent 5-hydroxyuridine (ho5U) modification at position 34 in tRNAs.</text>
</comment>
<evidence type="ECO:0000313" key="3">
    <source>
        <dbReference type="EMBL" id="AFI84071.1"/>
    </source>
</evidence>
<keyword evidence="4" id="KW-1185">Reference proteome</keyword>
<dbReference type="GO" id="GO:0006400">
    <property type="term" value="P:tRNA modification"/>
    <property type="evidence" value="ECO:0007669"/>
    <property type="project" value="UniProtKB-UniRule"/>
</dbReference>
<dbReference type="Gene3D" id="3.40.250.10">
    <property type="entry name" value="Rhodanese-like domain"/>
    <property type="match status" value="1"/>
</dbReference>
<dbReference type="CDD" id="cd01518">
    <property type="entry name" value="RHOD_YceA"/>
    <property type="match status" value="1"/>
</dbReference>
<dbReference type="Proteomes" id="UP000009144">
    <property type="component" value="Chromosome"/>
</dbReference>
<dbReference type="OrthoDB" id="9778326at2"/>
<dbReference type="EC" id="1.14.-.-" evidence="1"/>
<dbReference type="PROSITE" id="PS50206">
    <property type="entry name" value="RHODANESE_3"/>
    <property type="match status" value="1"/>
</dbReference>
<dbReference type="Pfam" id="PF00581">
    <property type="entry name" value="Rhodanese"/>
    <property type="match status" value="1"/>
</dbReference>
<sequence>MAQTVVCALYEFVTLDDYAAIKPSLLKFMLDHEVRGTLLLAQEGINGTVAGSRQSIDALLDYLRADARLKDLSFKESYTDNPPFLRSRVKLKREIVTMGVEGIDPKQSVGTYIKPKDWNKLISDPEVLLVDTRNDYEVEVGTFKNAVNPHTESFREFPDYVKQHLDPQKHKKVAMYCTGGIRCEKSTAYLKEQGFEEVYHLEGGILKYLEDVPEQESLWEGECFVFDERVTVNHSLEKGEYDQCHACRLPITEEDKQSEKYQRGVSCPHCFDKTTDDQKARYAEREKQIQLALQRGEAHIGMESNEAAELHRLEKIRRKEQDRLAAMKKHHR</sequence>
<organism evidence="3 4">
    <name type="scientific">Methylophaga nitratireducenticrescens</name>
    <dbReference type="NCBI Taxonomy" id="754476"/>
    <lineage>
        <taxon>Bacteria</taxon>
        <taxon>Pseudomonadati</taxon>
        <taxon>Pseudomonadota</taxon>
        <taxon>Gammaproteobacteria</taxon>
        <taxon>Thiotrichales</taxon>
        <taxon>Piscirickettsiaceae</taxon>
        <taxon>Methylophaga</taxon>
    </lineage>
</organism>
<evidence type="ECO:0000256" key="1">
    <source>
        <dbReference type="HAMAP-Rule" id="MF_00469"/>
    </source>
</evidence>
<reference evidence="3 4" key="1">
    <citation type="journal article" date="2012" name="J. Bacteriol.">
        <title>Complete genome sequences of Methylophaga sp. strain JAM1 and Methylophaga sp. strain JAM7.</title>
        <authorList>
            <person name="Villeneuve C."/>
            <person name="Martineau C."/>
            <person name="Mauffrey F."/>
            <person name="Villemur R."/>
        </authorList>
    </citation>
    <scope>NUCLEOTIDE SEQUENCE [LARGE SCALE GENOMIC DNA]</scope>
    <source>
        <strain evidence="3 4">JAM1</strain>
    </source>
</reference>
<evidence type="ECO:0000259" key="2">
    <source>
        <dbReference type="PROSITE" id="PS50206"/>
    </source>
</evidence>
<dbReference type="eggNOG" id="COG1054">
    <property type="taxonomic scope" value="Bacteria"/>
</dbReference>
<dbReference type="InterPro" id="IPR040503">
    <property type="entry name" value="TRHO_N"/>
</dbReference>
<feature type="domain" description="Rhodanese" evidence="2">
    <location>
        <begin position="123"/>
        <end position="217"/>
    </location>
</feature>
<dbReference type="PANTHER" id="PTHR43268">
    <property type="entry name" value="THIOSULFATE SULFURTRANSFERASE/RHODANESE-LIKE DOMAIN-CONTAINING PROTEIN 2"/>
    <property type="match status" value="1"/>
</dbReference>
<dbReference type="Gene3D" id="3.30.70.100">
    <property type="match status" value="1"/>
</dbReference>
<dbReference type="PATRIC" id="fig|754476.3.peg.1217"/>
<dbReference type="PANTHER" id="PTHR43268:SF3">
    <property type="entry name" value="RHODANESE-LIKE DOMAIN-CONTAINING PROTEIN 7-RELATED"/>
    <property type="match status" value="1"/>
</dbReference>